<dbReference type="Proteomes" id="UP000779809">
    <property type="component" value="Unassembled WGS sequence"/>
</dbReference>
<dbReference type="AlphaFoldDB" id="A0A932AAB2"/>
<dbReference type="InterPro" id="IPR007312">
    <property type="entry name" value="Phosphoesterase"/>
</dbReference>
<protein>
    <recommendedName>
        <fullName evidence="4">Phospholipase C</fullName>
    </recommendedName>
</protein>
<dbReference type="EMBL" id="JACPNR010000011">
    <property type="protein sequence ID" value="MBI2678991.1"/>
    <property type="molecule type" value="Genomic_DNA"/>
</dbReference>
<evidence type="ECO:0000313" key="2">
    <source>
        <dbReference type="EMBL" id="MBI2678991.1"/>
    </source>
</evidence>
<dbReference type="PANTHER" id="PTHR31956:SF1">
    <property type="entry name" value="NON-SPECIFIC PHOSPHOLIPASE C1"/>
    <property type="match status" value="1"/>
</dbReference>
<dbReference type="PANTHER" id="PTHR31956">
    <property type="entry name" value="NON-SPECIFIC PHOSPHOLIPASE C4-RELATED"/>
    <property type="match status" value="1"/>
</dbReference>
<sequence>MTMSVAPAQVAPGATAVLTWTSQDADSVTIDNAIGRVALSGSMNVTPAQNTTYTATATNSRGSASMSASVTVSTPVSPATIAATADKTTVTAGDLATLSWNSTNADTVSVSPDIEIEGADRFPLSGNVTVSPSATTTYTFTATNSLGSVQSAVTITVNQVPPSITLSADKSSILPGDSATLSWTSEHADTITIDQGVGSVTAPSGTQSVTPGATTTYTATATGAGGTATSSVTITAAAAGQLGVSLSADPTTVSAGQTATLIWDSQNATSVSISNCGACSGLSGSAQVTPPVTTTYTATATDASSATKTASATVEVVAAGGFKDKIKHILYYVQENRSFDHYFGRLGDYRARTQGLAATDIDGQDLSTVLTDVDGANYHPFHLPTVCVDVASPGWNESHFFAHRKSGGPWAMDFWVRQNSDSQAQYTQGRDPRYTRSLGYYDERELPYYYELATQFATSDRMFGSVMGPTVPNRMYLFAGTSFGHIRPDEELQAQLPNKRWQQLTFFEWMTQHNLKWKYYYQNGAVNLADYDVWTRGTDPASTDANAKLTVGRVRNIAELYTILADPNADSLLAPVVFIEQDPADKYDVLTVGYNEHPSNKYGVQPGANNTKKILDALMKSAAWKSSALILTYDEAGGFYDHVPPVTVPDPDGIAPIFKSGDLTQGPAPEALPYTFTQSGFRIPFVVVSPWVKKNYVSHTPREHTAILAFIEARFDLPPLPNGRDRFYAADDMMEFFDFNNPSWLTPPALPDQPWFNGALANDLNTAHQSDPNWTTVLADPNAGTCNRNLEVAPKLP</sequence>
<gene>
    <name evidence="2" type="ORF">HYX28_09440</name>
</gene>
<keyword evidence="1" id="KW-0378">Hydrolase</keyword>
<dbReference type="Pfam" id="PF04185">
    <property type="entry name" value="Phosphoesterase"/>
    <property type="match status" value="1"/>
</dbReference>
<accession>A0A932AAB2</accession>
<dbReference type="Gene3D" id="3.40.720.10">
    <property type="entry name" value="Alkaline Phosphatase, subunit A"/>
    <property type="match status" value="2"/>
</dbReference>
<organism evidence="2 3">
    <name type="scientific">Candidatus Korobacter versatilis</name>
    <dbReference type="NCBI Taxonomy" id="658062"/>
    <lineage>
        <taxon>Bacteria</taxon>
        <taxon>Pseudomonadati</taxon>
        <taxon>Acidobacteriota</taxon>
        <taxon>Terriglobia</taxon>
        <taxon>Terriglobales</taxon>
        <taxon>Candidatus Korobacteraceae</taxon>
        <taxon>Candidatus Korobacter</taxon>
    </lineage>
</organism>
<proteinExistence type="predicted"/>
<name>A0A932AAB2_9BACT</name>
<reference evidence="2" key="1">
    <citation type="submission" date="2020-07" db="EMBL/GenBank/DDBJ databases">
        <title>Huge and variable diversity of episymbiotic CPR bacteria and DPANN archaea in groundwater ecosystems.</title>
        <authorList>
            <person name="He C.Y."/>
            <person name="Keren R."/>
            <person name="Whittaker M."/>
            <person name="Farag I.F."/>
            <person name="Doudna J."/>
            <person name="Cate J.H.D."/>
            <person name="Banfield J.F."/>
        </authorList>
    </citation>
    <scope>NUCLEOTIDE SEQUENCE</scope>
    <source>
        <strain evidence="2">NC_groundwater_580_Pr5_B-0.1um_64_19</strain>
    </source>
</reference>
<evidence type="ECO:0000256" key="1">
    <source>
        <dbReference type="ARBA" id="ARBA00022801"/>
    </source>
</evidence>
<dbReference type="InterPro" id="IPR017850">
    <property type="entry name" value="Alkaline_phosphatase_core_sf"/>
</dbReference>
<comment type="caution">
    <text evidence="2">The sequence shown here is derived from an EMBL/GenBank/DDBJ whole genome shotgun (WGS) entry which is preliminary data.</text>
</comment>
<dbReference type="GO" id="GO:0042578">
    <property type="term" value="F:phosphoric ester hydrolase activity"/>
    <property type="evidence" value="ECO:0007669"/>
    <property type="project" value="UniProtKB-ARBA"/>
</dbReference>
<evidence type="ECO:0008006" key="4">
    <source>
        <dbReference type="Google" id="ProtNLM"/>
    </source>
</evidence>
<evidence type="ECO:0000313" key="3">
    <source>
        <dbReference type="Proteomes" id="UP000779809"/>
    </source>
</evidence>